<gene>
    <name evidence="2" type="ORF">C7212DRAFT_363456</name>
</gene>
<comment type="caution">
    <text evidence="2">The sequence shown here is derived from an EMBL/GenBank/DDBJ whole genome shotgun (WGS) entry which is preliminary data.</text>
</comment>
<sequence>MLWFRSSSPSDRGPDTRPLLADYDAATTLQSKAAAKLHTYQMLCALSKGYYPSTEQLIVHLRTLLSADVLHPTNTQLSADGRRLVRHMRRLIEEFVEFLRNKNSEDQIQEFLWRVTRAQVRLDVDDMMQRARRAKGGVDVVDVSVGGSPFLPPDWVWAFGRETDWVFADTAAASAHVAQTVAETAEPSNGELAAINSKVPAPKNEGFAEIPAREVGEVIAEGAVETATQAVAKHRLYAVCIAFIGTFEEVCKDLLGGFGCYDCRGCGG</sequence>
<protein>
    <recommendedName>
        <fullName evidence="1">HAM1-like N-terminal domain-containing protein</fullName>
    </recommendedName>
</protein>
<dbReference type="EMBL" id="PYWC01000029">
    <property type="protein sequence ID" value="PWW76856.1"/>
    <property type="molecule type" value="Genomic_DNA"/>
</dbReference>
<keyword evidence="3" id="KW-1185">Reference proteome</keyword>
<organism evidence="2 3">
    <name type="scientific">Tuber magnatum</name>
    <name type="common">white Piedmont truffle</name>
    <dbReference type="NCBI Taxonomy" id="42249"/>
    <lineage>
        <taxon>Eukaryota</taxon>
        <taxon>Fungi</taxon>
        <taxon>Dikarya</taxon>
        <taxon>Ascomycota</taxon>
        <taxon>Pezizomycotina</taxon>
        <taxon>Pezizomycetes</taxon>
        <taxon>Pezizales</taxon>
        <taxon>Tuberaceae</taxon>
        <taxon>Tuber</taxon>
    </lineage>
</organism>
<dbReference type="OrthoDB" id="5407957at2759"/>
<evidence type="ECO:0000313" key="3">
    <source>
        <dbReference type="Proteomes" id="UP000246991"/>
    </source>
</evidence>
<evidence type="ECO:0000313" key="2">
    <source>
        <dbReference type="EMBL" id="PWW76856.1"/>
    </source>
</evidence>
<name>A0A317STX7_9PEZI</name>
<dbReference type="PANTHER" id="PTHR31138">
    <property type="entry name" value="CHROMOSOME 19, WHOLE GENOME SHOTGUN SEQUENCE"/>
    <property type="match status" value="1"/>
</dbReference>
<evidence type="ECO:0000259" key="1">
    <source>
        <dbReference type="Pfam" id="PF19343"/>
    </source>
</evidence>
<dbReference type="STRING" id="42249.A0A317STX7"/>
<dbReference type="Proteomes" id="UP000246991">
    <property type="component" value="Unassembled WGS sequence"/>
</dbReference>
<dbReference type="PANTHER" id="PTHR31138:SF4">
    <property type="entry name" value="DUF5923 DOMAIN-CONTAINING PROTEIN"/>
    <property type="match status" value="1"/>
</dbReference>
<accession>A0A317STX7</accession>
<dbReference type="AlphaFoldDB" id="A0A317STX7"/>
<dbReference type="InterPro" id="IPR045967">
    <property type="entry name" value="HAM1-like_N"/>
</dbReference>
<feature type="domain" description="HAM1-like N-terminal" evidence="1">
    <location>
        <begin position="33"/>
        <end position="120"/>
    </location>
</feature>
<dbReference type="Pfam" id="PF19343">
    <property type="entry name" value="HAM1_N"/>
    <property type="match status" value="1"/>
</dbReference>
<reference evidence="2 3" key="1">
    <citation type="submission" date="2018-03" db="EMBL/GenBank/DDBJ databases">
        <title>Genomes of Pezizomycetes fungi and the evolution of truffles.</title>
        <authorList>
            <person name="Murat C."/>
            <person name="Payen T."/>
            <person name="Noel B."/>
            <person name="Kuo A."/>
            <person name="Martin F.M."/>
        </authorList>
    </citation>
    <scope>NUCLEOTIDE SEQUENCE [LARGE SCALE GENOMIC DNA]</scope>
    <source>
        <strain evidence="2">091103-1</strain>
    </source>
</reference>
<proteinExistence type="predicted"/>